<keyword evidence="8" id="KW-0408">Iron</keyword>
<keyword evidence="7" id="KW-0249">Electron transport</keyword>
<dbReference type="Gene3D" id="1.10.468.10">
    <property type="entry name" value="Photosynthetic Reaction Center, subunit C, domain 2"/>
    <property type="match status" value="1"/>
</dbReference>
<dbReference type="GO" id="GO:0030077">
    <property type="term" value="C:plasma membrane light-harvesting complex"/>
    <property type="evidence" value="ECO:0007669"/>
    <property type="project" value="InterPro"/>
</dbReference>
<evidence type="ECO:0000256" key="4">
    <source>
        <dbReference type="ARBA" id="ARBA00022531"/>
    </source>
</evidence>
<dbReference type="InterPro" id="IPR023119">
    <property type="entry name" value="Multihaem_cyt_PRC_cyt_su-like"/>
</dbReference>
<dbReference type="GO" id="GO:0019684">
    <property type="term" value="P:photosynthesis, light reaction"/>
    <property type="evidence" value="ECO:0007669"/>
    <property type="project" value="InterPro"/>
</dbReference>
<evidence type="ECO:0000313" key="10">
    <source>
        <dbReference type="EMBL" id="RAJ04056.1"/>
    </source>
</evidence>
<evidence type="ECO:0000256" key="6">
    <source>
        <dbReference type="ARBA" id="ARBA00022723"/>
    </source>
</evidence>
<keyword evidence="11" id="KW-1185">Reference proteome</keyword>
<organism evidence="10 11">
    <name type="scientific">Chitinophaga skermanii</name>
    <dbReference type="NCBI Taxonomy" id="331697"/>
    <lineage>
        <taxon>Bacteria</taxon>
        <taxon>Pseudomonadati</taxon>
        <taxon>Bacteroidota</taxon>
        <taxon>Chitinophagia</taxon>
        <taxon>Chitinophagales</taxon>
        <taxon>Chitinophagaceae</taxon>
        <taxon>Chitinophaga</taxon>
    </lineage>
</organism>
<evidence type="ECO:0000256" key="7">
    <source>
        <dbReference type="ARBA" id="ARBA00022982"/>
    </source>
</evidence>
<keyword evidence="6" id="KW-0479">Metal-binding</keyword>
<evidence type="ECO:0000313" key="11">
    <source>
        <dbReference type="Proteomes" id="UP000249547"/>
    </source>
</evidence>
<evidence type="ECO:0000256" key="1">
    <source>
        <dbReference type="ARBA" id="ARBA00003196"/>
    </source>
</evidence>
<accession>A0A327QHG9</accession>
<evidence type="ECO:0000256" key="8">
    <source>
        <dbReference type="ARBA" id="ARBA00023004"/>
    </source>
</evidence>
<dbReference type="InterPro" id="IPR036280">
    <property type="entry name" value="Multihaem_cyt_sf"/>
</dbReference>
<feature type="signal peptide" evidence="9">
    <location>
        <begin position="1"/>
        <end position="23"/>
    </location>
</feature>
<dbReference type="NCBIfam" id="NF033196">
    <property type="entry name" value="c_type_nonphoto"/>
    <property type="match status" value="1"/>
</dbReference>
<keyword evidence="5" id="KW-0349">Heme</keyword>
<reference evidence="10 11" key="1">
    <citation type="submission" date="2018-06" db="EMBL/GenBank/DDBJ databases">
        <title>Genomic Encyclopedia of Archaeal and Bacterial Type Strains, Phase II (KMG-II): from individual species to whole genera.</title>
        <authorList>
            <person name="Goeker M."/>
        </authorList>
    </citation>
    <scope>NUCLEOTIDE SEQUENCE [LARGE SCALE GENOMIC DNA]</scope>
    <source>
        <strain evidence="10 11">DSM 23857</strain>
    </source>
</reference>
<dbReference type="OrthoDB" id="951235at2"/>
<dbReference type="GO" id="GO:0009055">
    <property type="term" value="F:electron transfer activity"/>
    <property type="evidence" value="ECO:0007669"/>
    <property type="project" value="InterPro"/>
</dbReference>
<keyword evidence="9" id="KW-0732">Signal</keyword>
<protein>
    <recommendedName>
        <fullName evidence="2">Photosynthetic reaction center cytochrome c subunit</fullName>
    </recommendedName>
</protein>
<evidence type="ECO:0000256" key="2">
    <source>
        <dbReference type="ARBA" id="ARBA00015978"/>
    </source>
</evidence>
<feature type="chain" id="PRO_5016346526" description="Photosynthetic reaction center cytochrome c subunit" evidence="9">
    <location>
        <begin position="24"/>
        <end position="132"/>
    </location>
</feature>
<evidence type="ECO:0000256" key="9">
    <source>
        <dbReference type="SAM" id="SignalP"/>
    </source>
</evidence>
<gene>
    <name evidence="10" type="ORF">LX64_02933</name>
</gene>
<proteinExistence type="predicted"/>
<dbReference type="InterPro" id="IPR003158">
    <property type="entry name" value="Photosyn_RC_cyt_c-su"/>
</dbReference>
<dbReference type="EMBL" id="QLLL01000005">
    <property type="protein sequence ID" value="RAJ04056.1"/>
    <property type="molecule type" value="Genomic_DNA"/>
</dbReference>
<dbReference type="GO" id="GO:0020037">
    <property type="term" value="F:heme binding"/>
    <property type="evidence" value="ECO:0007669"/>
    <property type="project" value="InterPro"/>
</dbReference>
<name>A0A327QHG9_9BACT</name>
<dbReference type="RefSeq" id="WP_111598372.1">
    <property type="nucleotide sequence ID" value="NZ_QLLL01000005.1"/>
</dbReference>
<evidence type="ECO:0000256" key="3">
    <source>
        <dbReference type="ARBA" id="ARBA00022448"/>
    </source>
</evidence>
<sequence length="132" mass="14811">MKRKITVTFIASAMAAVTLCSLAVPQDEDEKPKNLKVLSKKISAKELIDTMDEFNASLGVKCNFCHASSDADPSKLDYASDRNKHKDEAREMMRMTNRINKKYFGGAEVREVTCYTCHHGEPDPPKMPISKN</sequence>
<evidence type="ECO:0000256" key="5">
    <source>
        <dbReference type="ARBA" id="ARBA00022617"/>
    </source>
</evidence>
<dbReference type="Proteomes" id="UP000249547">
    <property type="component" value="Unassembled WGS sequence"/>
</dbReference>
<dbReference type="GO" id="GO:0005506">
    <property type="term" value="F:iron ion binding"/>
    <property type="evidence" value="ECO:0007669"/>
    <property type="project" value="InterPro"/>
</dbReference>
<comment type="function">
    <text evidence="1">The reaction center of purple bacteria contains a tightly bound cytochrome molecule which re-reduces the photo oxidized primary electron donor.</text>
</comment>
<dbReference type="Pfam" id="PF02276">
    <property type="entry name" value="CytoC_RC"/>
    <property type="match status" value="1"/>
</dbReference>
<dbReference type="SUPFAM" id="SSF48695">
    <property type="entry name" value="Multiheme cytochromes"/>
    <property type="match status" value="1"/>
</dbReference>
<keyword evidence="3" id="KW-0813">Transport</keyword>
<keyword evidence="4" id="KW-0602">Photosynthesis</keyword>
<dbReference type="AlphaFoldDB" id="A0A327QHG9"/>
<comment type="caution">
    <text evidence="10">The sequence shown here is derived from an EMBL/GenBank/DDBJ whole genome shotgun (WGS) entry which is preliminary data.</text>
</comment>